<keyword evidence="4" id="KW-0472">Membrane</keyword>
<feature type="repeat" description="ANK" evidence="3">
    <location>
        <begin position="56"/>
        <end position="88"/>
    </location>
</feature>
<evidence type="ECO:0000256" key="2">
    <source>
        <dbReference type="ARBA" id="ARBA00023043"/>
    </source>
</evidence>
<dbReference type="PRINTS" id="PR01415">
    <property type="entry name" value="ANKYRIN"/>
</dbReference>
<dbReference type="PROSITE" id="PS50297">
    <property type="entry name" value="ANK_REP_REGION"/>
    <property type="match status" value="2"/>
</dbReference>
<dbReference type="AlphaFoldDB" id="A0A368H080"/>
<dbReference type="InterPro" id="IPR036770">
    <property type="entry name" value="Ankyrin_rpt-contain_sf"/>
</dbReference>
<dbReference type="Proteomes" id="UP000252519">
    <property type="component" value="Unassembled WGS sequence"/>
</dbReference>
<evidence type="ECO:0000313" key="6">
    <source>
        <dbReference type="Proteomes" id="UP000252519"/>
    </source>
</evidence>
<proteinExistence type="predicted"/>
<feature type="transmembrane region" description="Helical" evidence="4">
    <location>
        <begin position="255"/>
        <end position="274"/>
    </location>
</feature>
<evidence type="ECO:0000256" key="1">
    <source>
        <dbReference type="ARBA" id="ARBA00022737"/>
    </source>
</evidence>
<accession>A0A368H080</accession>
<dbReference type="PROSITE" id="PS50088">
    <property type="entry name" value="ANK_REPEAT"/>
    <property type="match status" value="2"/>
</dbReference>
<dbReference type="PANTHER" id="PTHR24173">
    <property type="entry name" value="ANKYRIN REPEAT CONTAINING"/>
    <property type="match status" value="1"/>
</dbReference>
<dbReference type="InterPro" id="IPR002110">
    <property type="entry name" value="Ankyrin_rpt"/>
</dbReference>
<keyword evidence="2 3" id="KW-0040">ANK repeat</keyword>
<comment type="caution">
    <text evidence="5">The sequence shown here is derived from an EMBL/GenBank/DDBJ whole genome shotgun (WGS) entry which is preliminary data.</text>
</comment>
<sequence length="282" mass="31461">MCSFTATTAIEADKPVNESEPCGRAGLLFAAYLGHLPSIMFLLEHDPNLISVRDPRGRTALHLAAWRGCYDCVDYLIKRGIPVEAVDSNGATALMYAVKDPKSVHVVEYLLNHGVDLTKKDFNGNTVLHHCCLSKNEEGGKVLTSYLDKFDPQRVICNATNENGETAVHIAVRHGLIEFLLLFIPYGSKSISIRDAQGRIPLMCGIEDPDIIDCMRLVLACMMDTPAAEMSGLFLSDRRQSGWFSWIFSFDHSTFFLLFLFLLSLVFFFGLFLVSRAPLILF</sequence>
<dbReference type="Gene3D" id="1.25.40.20">
    <property type="entry name" value="Ankyrin repeat-containing domain"/>
    <property type="match status" value="1"/>
</dbReference>
<dbReference type="PANTHER" id="PTHR24173:SF74">
    <property type="entry name" value="ANKYRIN REPEAT DOMAIN-CONTAINING PROTEIN 16"/>
    <property type="match status" value="1"/>
</dbReference>
<keyword evidence="4" id="KW-1133">Transmembrane helix</keyword>
<dbReference type="SUPFAM" id="SSF48403">
    <property type="entry name" value="Ankyrin repeat"/>
    <property type="match status" value="1"/>
</dbReference>
<dbReference type="EMBL" id="JOJR01000027">
    <property type="protein sequence ID" value="RCN50023.1"/>
    <property type="molecule type" value="Genomic_DNA"/>
</dbReference>
<keyword evidence="1" id="KW-0677">Repeat</keyword>
<evidence type="ECO:0000256" key="3">
    <source>
        <dbReference type="PROSITE-ProRule" id="PRU00023"/>
    </source>
</evidence>
<dbReference type="STRING" id="29170.A0A368H080"/>
<dbReference type="SMART" id="SM00248">
    <property type="entry name" value="ANK"/>
    <property type="match status" value="5"/>
</dbReference>
<keyword evidence="6" id="KW-1185">Reference proteome</keyword>
<dbReference type="Pfam" id="PF12796">
    <property type="entry name" value="Ank_2"/>
    <property type="match status" value="2"/>
</dbReference>
<feature type="repeat" description="ANK" evidence="3">
    <location>
        <begin position="89"/>
        <end position="122"/>
    </location>
</feature>
<organism evidence="5 6">
    <name type="scientific">Ancylostoma caninum</name>
    <name type="common">Dog hookworm</name>
    <dbReference type="NCBI Taxonomy" id="29170"/>
    <lineage>
        <taxon>Eukaryota</taxon>
        <taxon>Metazoa</taxon>
        <taxon>Ecdysozoa</taxon>
        <taxon>Nematoda</taxon>
        <taxon>Chromadorea</taxon>
        <taxon>Rhabditida</taxon>
        <taxon>Rhabditina</taxon>
        <taxon>Rhabditomorpha</taxon>
        <taxon>Strongyloidea</taxon>
        <taxon>Ancylostomatidae</taxon>
        <taxon>Ancylostomatinae</taxon>
        <taxon>Ancylostoma</taxon>
    </lineage>
</organism>
<keyword evidence="4" id="KW-0812">Transmembrane</keyword>
<evidence type="ECO:0000313" key="5">
    <source>
        <dbReference type="EMBL" id="RCN50023.1"/>
    </source>
</evidence>
<name>A0A368H080_ANCCA</name>
<gene>
    <name evidence="5" type="ORF">ANCCAN_03852</name>
</gene>
<dbReference type="OrthoDB" id="5824046at2759"/>
<protein>
    <submittedName>
        <fullName evidence="5">Ankyrin repeat protein</fullName>
    </submittedName>
</protein>
<reference evidence="5 6" key="1">
    <citation type="submission" date="2014-10" db="EMBL/GenBank/DDBJ databases">
        <title>Draft genome of the hookworm Ancylostoma caninum.</title>
        <authorList>
            <person name="Mitreva M."/>
        </authorList>
    </citation>
    <scope>NUCLEOTIDE SEQUENCE [LARGE SCALE GENOMIC DNA]</scope>
    <source>
        <strain evidence="5 6">Baltimore</strain>
    </source>
</reference>
<evidence type="ECO:0000256" key="4">
    <source>
        <dbReference type="SAM" id="Phobius"/>
    </source>
</evidence>